<protein>
    <submittedName>
        <fullName evidence="3">Uncharacterized protein</fullName>
    </submittedName>
</protein>
<dbReference type="Proteomes" id="UP000327044">
    <property type="component" value="Unassembled WGS sequence"/>
</dbReference>
<feature type="signal peptide" evidence="2">
    <location>
        <begin position="1"/>
        <end position="17"/>
    </location>
</feature>
<feature type="chain" id="PRO_5024386314" evidence="2">
    <location>
        <begin position="18"/>
        <end position="174"/>
    </location>
</feature>
<accession>A0A5N4AQ49</accession>
<reference evidence="3 4" key="1">
    <citation type="journal article" date="2018" name="Elife">
        <title>Firefly genomes illuminate parallel origins of bioluminescence in beetles.</title>
        <authorList>
            <person name="Fallon T.R."/>
            <person name="Lower S.E."/>
            <person name="Chang C.H."/>
            <person name="Bessho-Uehara M."/>
            <person name="Martin G.J."/>
            <person name="Bewick A.J."/>
            <person name="Behringer M."/>
            <person name="Debat H.J."/>
            <person name="Wong I."/>
            <person name="Day J.C."/>
            <person name="Suvorov A."/>
            <person name="Silva C.J."/>
            <person name="Stanger-Hall K.F."/>
            <person name="Hall D.W."/>
            <person name="Schmitz R.J."/>
            <person name="Nelson D.R."/>
            <person name="Lewis S.M."/>
            <person name="Shigenobu S."/>
            <person name="Bybee S.M."/>
            <person name="Larracuente A.M."/>
            <person name="Oba Y."/>
            <person name="Weng J.K."/>
        </authorList>
    </citation>
    <scope>NUCLEOTIDE SEQUENCE [LARGE SCALE GENOMIC DNA]</scope>
    <source>
        <strain evidence="3">1611_PpyrPB1</strain>
        <tissue evidence="3">Whole body</tissue>
    </source>
</reference>
<organism evidence="3 4">
    <name type="scientific">Photinus pyralis</name>
    <name type="common">Common eastern firefly</name>
    <name type="synonym">Lampyris pyralis</name>
    <dbReference type="NCBI Taxonomy" id="7054"/>
    <lineage>
        <taxon>Eukaryota</taxon>
        <taxon>Metazoa</taxon>
        <taxon>Ecdysozoa</taxon>
        <taxon>Arthropoda</taxon>
        <taxon>Hexapoda</taxon>
        <taxon>Insecta</taxon>
        <taxon>Pterygota</taxon>
        <taxon>Neoptera</taxon>
        <taxon>Endopterygota</taxon>
        <taxon>Coleoptera</taxon>
        <taxon>Polyphaga</taxon>
        <taxon>Elateriformia</taxon>
        <taxon>Elateroidea</taxon>
        <taxon>Lampyridae</taxon>
        <taxon>Lampyrinae</taxon>
        <taxon>Photinus</taxon>
    </lineage>
</organism>
<evidence type="ECO:0000313" key="4">
    <source>
        <dbReference type="Proteomes" id="UP000327044"/>
    </source>
</evidence>
<evidence type="ECO:0000256" key="2">
    <source>
        <dbReference type="SAM" id="SignalP"/>
    </source>
</evidence>
<dbReference type="InParanoid" id="A0A5N4AQ49"/>
<keyword evidence="2" id="KW-0732">Signal</keyword>
<dbReference type="OrthoDB" id="8123082at2759"/>
<feature type="compositionally biased region" description="Low complexity" evidence="1">
    <location>
        <begin position="114"/>
        <end position="130"/>
    </location>
</feature>
<comment type="caution">
    <text evidence="3">The sequence shown here is derived from an EMBL/GenBank/DDBJ whole genome shotgun (WGS) entry which is preliminary data.</text>
</comment>
<proteinExistence type="predicted"/>
<keyword evidence="4" id="KW-1185">Reference proteome</keyword>
<name>A0A5N4AQ49_PHOPY</name>
<evidence type="ECO:0000313" key="3">
    <source>
        <dbReference type="EMBL" id="KAB0799485.1"/>
    </source>
</evidence>
<dbReference type="AlphaFoldDB" id="A0A5N4AQ49"/>
<feature type="region of interest" description="Disordered" evidence="1">
    <location>
        <begin position="93"/>
        <end position="174"/>
    </location>
</feature>
<dbReference type="EMBL" id="VVIM01000005">
    <property type="protein sequence ID" value="KAB0799485.1"/>
    <property type="molecule type" value="Genomic_DNA"/>
</dbReference>
<gene>
    <name evidence="3" type="ORF">PPYR_07365</name>
</gene>
<sequence>MISSLTILAGLFCIGESGLITHHGSTDDQHSSKATSYQSFHMEHFHAVPTYIKKEYIHLLDHPVSVGKTASNVEVHHGAAHDHGYAIAENHDTPLENTAGDHLANGISSGGDHQYQSYESQSEAASAEESPQFGHSYGHEDVGQQSSNTGGHYQPTMYVLQYQNENSDGHEQAN</sequence>
<evidence type="ECO:0000256" key="1">
    <source>
        <dbReference type="SAM" id="MobiDB-lite"/>
    </source>
</evidence>